<accession>A0ABT9YNM4</accession>
<protein>
    <recommendedName>
        <fullName evidence="4">Lipoprotein</fullName>
    </recommendedName>
</protein>
<proteinExistence type="predicted"/>
<dbReference type="RefSeq" id="WP_306984830.1">
    <property type="nucleotide sequence ID" value="NZ_JAUSUA010000006.1"/>
</dbReference>
<dbReference type="EMBL" id="JAUSUA010000006">
    <property type="protein sequence ID" value="MDQ0208619.1"/>
    <property type="molecule type" value="Genomic_DNA"/>
</dbReference>
<evidence type="ECO:0008006" key="4">
    <source>
        <dbReference type="Google" id="ProtNLM"/>
    </source>
</evidence>
<comment type="caution">
    <text evidence="2">The sequence shown here is derived from an EMBL/GenBank/DDBJ whole genome shotgun (WGS) entry which is preliminary data.</text>
</comment>
<feature type="region of interest" description="Disordered" evidence="1">
    <location>
        <begin position="20"/>
        <end position="39"/>
    </location>
</feature>
<reference evidence="2 3" key="1">
    <citation type="submission" date="2023-07" db="EMBL/GenBank/DDBJ databases">
        <title>Genomic Encyclopedia of Type Strains, Phase IV (KMG-IV): sequencing the most valuable type-strain genomes for metagenomic binning, comparative biology and taxonomic classification.</title>
        <authorList>
            <person name="Goeker M."/>
        </authorList>
    </citation>
    <scope>NUCLEOTIDE SEQUENCE [LARGE SCALE GENOMIC DNA]</scope>
    <source>
        <strain evidence="2 3">DSM 19154</strain>
    </source>
</reference>
<sequence length="179" mass="19928">MKKAVVATLYGSVIILGSCNSDDSSTESTETDSSDELTADNNAEDAVADPLMNEVPTVSVYNSENEEMETTSFAVCWNYCDETELIPLNEEGEIQNADVLNEVEHEETMQIVLDYDTSHTVSHELITFNDSTSFNEELEGETFDVRGQDDIQYAIITRFLNNDDETIGRIQTIFSVGIN</sequence>
<dbReference type="Proteomes" id="UP001225034">
    <property type="component" value="Unassembled WGS sequence"/>
</dbReference>
<evidence type="ECO:0000256" key="1">
    <source>
        <dbReference type="SAM" id="MobiDB-lite"/>
    </source>
</evidence>
<dbReference type="PROSITE" id="PS51257">
    <property type="entry name" value="PROKAR_LIPOPROTEIN"/>
    <property type="match status" value="1"/>
</dbReference>
<evidence type="ECO:0000313" key="2">
    <source>
        <dbReference type="EMBL" id="MDQ0208619.1"/>
    </source>
</evidence>
<name>A0ABT9YNM4_9BACI</name>
<organism evidence="2 3">
    <name type="scientific">Alkalicoccobacillus murimartini</name>
    <dbReference type="NCBI Taxonomy" id="171685"/>
    <lineage>
        <taxon>Bacteria</taxon>
        <taxon>Bacillati</taxon>
        <taxon>Bacillota</taxon>
        <taxon>Bacilli</taxon>
        <taxon>Bacillales</taxon>
        <taxon>Bacillaceae</taxon>
        <taxon>Alkalicoccobacillus</taxon>
    </lineage>
</organism>
<keyword evidence="3" id="KW-1185">Reference proteome</keyword>
<feature type="compositionally biased region" description="Acidic residues" evidence="1">
    <location>
        <begin position="29"/>
        <end position="39"/>
    </location>
</feature>
<gene>
    <name evidence="2" type="ORF">J2S05_003431</name>
</gene>
<evidence type="ECO:0000313" key="3">
    <source>
        <dbReference type="Proteomes" id="UP001225034"/>
    </source>
</evidence>